<dbReference type="PROSITE" id="PS51192">
    <property type="entry name" value="HELICASE_ATP_BIND_1"/>
    <property type="match status" value="1"/>
</dbReference>
<keyword evidence="7" id="KW-0067">ATP-binding</keyword>
<dbReference type="GO" id="GO:0006281">
    <property type="term" value="P:DNA repair"/>
    <property type="evidence" value="ECO:0007669"/>
    <property type="project" value="TreeGrafter"/>
</dbReference>
<dbReference type="PANTHER" id="PTHR45626">
    <property type="entry name" value="TRANSCRIPTION TERMINATION FACTOR 2-RELATED"/>
    <property type="match status" value="1"/>
</dbReference>
<feature type="region of interest" description="Disordered" evidence="8">
    <location>
        <begin position="923"/>
        <end position="943"/>
    </location>
</feature>
<dbReference type="SMART" id="SM00490">
    <property type="entry name" value="HELICc"/>
    <property type="match status" value="1"/>
</dbReference>
<comment type="caution">
    <text evidence="11">The sequence shown here is derived from an EMBL/GenBank/DDBJ whole genome shotgun (WGS) entry which is preliminary data.</text>
</comment>
<evidence type="ECO:0000256" key="5">
    <source>
        <dbReference type="ARBA" id="ARBA00022806"/>
    </source>
</evidence>
<feature type="compositionally biased region" description="Basic and acidic residues" evidence="8">
    <location>
        <begin position="93"/>
        <end position="105"/>
    </location>
</feature>
<dbReference type="GO" id="GO:0005634">
    <property type="term" value="C:nucleus"/>
    <property type="evidence" value="ECO:0007669"/>
    <property type="project" value="TreeGrafter"/>
</dbReference>
<dbReference type="InterPro" id="IPR001650">
    <property type="entry name" value="Helicase_C-like"/>
</dbReference>
<gene>
    <name evidence="11" type="ORF">AAL_04481</name>
</gene>
<dbReference type="Gene3D" id="3.40.50.10810">
    <property type="entry name" value="Tandem AAA-ATPase domain"/>
    <property type="match status" value="1"/>
</dbReference>
<evidence type="ECO:0000259" key="10">
    <source>
        <dbReference type="PROSITE" id="PS51194"/>
    </source>
</evidence>
<evidence type="ECO:0000313" key="12">
    <source>
        <dbReference type="Proteomes" id="UP000078544"/>
    </source>
</evidence>
<sequence>MSPRQHDYRELPGKSSPQSSQRSSHSSSSGDSMKEEEDGNAHTDSSSDDDDDSYNAGDESGDDSDFELGGNSVAQGQKGPKTRRPPAQTAREFFQRKHDEEDHQRTKTGGKGTKRPQSSHGGPSKKRKSGASGEVNVVAQLERDVEAGCNERKEILDCAPAISATTLSKQYQKMRASIPEGCDVRRAKTQVHDLKKAQECFGYKKVSARDGKFLVKTMKTALYDYQLTAAGWMLERELGKLRPFGGIIADEMGMGKTLMSLACIVGNPPSDPEKGCRATLVIVPNILIAEQWKGEATKHLQKKFSDWTDIFHGRHSQNTAQIGHHWIIIATMNQVRRQFAALEKGHLANPESIEDIAKALKGSEKAPLFNTKWYRIILDEAHSIKNIHSLSRKACCFLRAKYRWALTGTPLSNDTSEFLPYLKFIGCEVDENRRAFRRKYMSERNSESSIRTKNDSFGGHKILNLPVIHRQDVQITLSQEERALYDFTKSLFVEMMEEEEKQKEANISAAPESSVAALEAELEEQLARLRVEQYTHLRMVSSHPYNIERLMRTKATAEQLSKLRQKLLEITDQKTLLDQLLANDNMASKLEQYMTGLKFMRSNGERLLGGFFHFETALGYIENEREAAESHCKKCGSESPKLPCKLIPCGHFYCLECLKEQSQLMIFPPEGLPQSRNEPPVSQFCNAMGCPGQLVSSPHFMAMSTVVDRASGKNVSREKGADFNKVSLHRPEERNGLFLIGDFYESVPHIPGSRLTAAMAIMSTWYQEYPTDRILVFTQFIMTAKVLGRMLEMANMPFLYYYGNVNSFKRADALRVFQEPEGKVRIMLMGLMAGGQSLNLVSANRVILLDPWWNMTAENQAIARVHRVGQDKDCHVVRVWADTDMDDKIDEKQKGKAQEVNHALQDADYVPMLIDEEQCKELVDANRKSDKRGRPSRQKKQTT</sequence>
<keyword evidence="2" id="KW-0547">Nucleotide-binding</keyword>
<feature type="compositionally biased region" description="Basic residues" evidence="8">
    <location>
        <begin position="929"/>
        <end position="943"/>
    </location>
</feature>
<dbReference type="STRING" id="1081109.A0A166P9N6"/>
<dbReference type="Pfam" id="PF00271">
    <property type="entry name" value="Helicase_C"/>
    <property type="match status" value="1"/>
</dbReference>
<evidence type="ECO:0000256" key="2">
    <source>
        <dbReference type="ARBA" id="ARBA00022741"/>
    </source>
</evidence>
<dbReference type="GO" id="GO:0008094">
    <property type="term" value="F:ATP-dependent activity, acting on DNA"/>
    <property type="evidence" value="ECO:0007669"/>
    <property type="project" value="TreeGrafter"/>
</dbReference>
<keyword evidence="12" id="KW-1185">Reference proteome</keyword>
<name>A0A166P9N6_9HYPO</name>
<dbReference type="EMBL" id="AZGY01000009">
    <property type="protein sequence ID" value="KZZ95250.1"/>
    <property type="molecule type" value="Genomic_DNA"/>
</dbReference>
<dbReference type="InterPro" id="IPR027417">
    <property type="entry name" value="P-loop_NTPase"/>
</dbReference>
<keyword evidence="4" id="KW-0378">Hydrolase</keyword>
<dbReference type="Proteomes" id="UP000078544">
    <property type="component" value="Unassembled WGS sequence"/>
</dbReference>
<organism evidence="11 12">
    <name type="scientific">Moelleriella libera RCEF 2490</name>
    <dbReference type="NCBI Taxonomy" id="1081109"/>
    <lineage>
        <taxon>Eukaryota</taxon>
        <taxon>Fungi</taxon>
        <taxon>Dikarya</taxon>
        <taxon>Ascomycota</taxon>
        <taxon>Pezizomycotina</taxon>
        <taxon>Sordariomycetes</taxon>
        <taxon>Hypocreomycetidae</taxon>
        <taxon>Hypocreales</taxon>
        <taxon>Clavicipitaceae</taxon>
        <taxon>Moelleriella</taxon>
    </lineage>
</organism>
<dbReference type="InterPro" id="IPR014001">
    <property type="entry name" value="Helicase_ATP-bd"/>
</dbReference>
<dbReference type="InterPro" id="IPR049730">
    <property type="entry name" value="SNF2/RAD54-like_C"/>
</dbReference>
<feature type="domain" description="Helicase ATP-binding" evidence="9">
    <location>
        <begin position="237"/>
        <end position="428"/>
    </location>
</feature>
<proteinExistence type="predicted"/>
<dbReference type="PROSITE" id="PS00518">
    <property type="entry name" value="ZF_RING_1"/>
    <property type="match status" value="1"/>
</dbReference>
<evidence type="ECO:0000256" key="4">
    <source>
        <dbReference type="ARBA" id="ARBA00022801"/>
    </source>
</evidence>
<feature type="domain" description="Helicase C-terminal" evidence="10">
    <location>
        <begin position="761"/>
        <end position="908"/>
    </location>
</feature>
<dbReference type="GO" id="GO:0005524">
    <property type="term" value="F:ATP binding"/>
    <property type="evidence" value="ECO:0007669"/>
    <property type="project" value="UniProtKB-KW"/>
</dbReference>
<dbReference type="Gene3D" id="3.40.50.300">
    <property type="entry name" value="P-loop containing nucleotide triphosphate hydrolases"/>
    <property type="match status" value="1"/>
</dbReference>
<feature type="compositionally biased region" description="Basic and acidic residues" evidence="8">
    <location>
        <begin position="1"/>
        <end position="12"/>
    </location>
</feature>
<dbReference type="GO" id="GO:0008270">
    <property type="term" value="F:zinc ion binding"/>
    <property type="evidence" value="ECO:0007669"/>
    <property type="project" value="UniProtKB-KW"/>
</dbReference>
<keyword evidence="6" id="KW-0862">Zinc</keyword>
<evidence type="ECO:0000313" key="11">
    <source>
        <dbReference type="EMBL" id="KZZ95250.1"/>
    </source>
</evidence>
<dbReference type="SMART" id="SM00487">
    <property type="entry name" value="DEXDc"/>
    <property type="match status" value="1"/>
</dbReference>
<keyword evidence="3" id="KW-0863">Zinc-finger</keyword>
<dbReference type="GO" id="GO:0016787">
    <property type="term" value="F:hydrolase activity"/>
    <property type="evidence" value="ECO:0007669"/>
    <property type="project" value="UniProtKB-KW"/>
</dbReference>
<evidence type="ECO:0000256" key="8">
    <source>
        <dbReference type="SAM" id="MobiDB-lite"/>
    </source>
</evidence>
<feature type="compositionally biased region" description="Acidic residues" evidence="8">
    <location>
        <begin position="46"/>
        <end position="66"/>
    </location>
</feature>
<keyword evidence="1" id="KW-0479">Metal-binding</keyword>
<dbReference type="InterPro" id="IPR050628">
    <property type="entry name" value="SNF2_RAD54_helicase_TF"/>
</dbReference>
<dbReference type="InterPro" id="IPR038718">
    <property type="entry name" value="SNF2-like_sf"/>
</dbReference>
<feature type="compositionally biased region" description="Low complexity" evidence="8">
    <location>
        <begin position="15"/>
        <end position="31"/>
    </location>
</feature>
<dbReference type="InterPro" id="IPR017907">
    <property type="entry name" value="Znf_RING_CS"/>
</dbReference>
<accession>A0A166P9N6</accession>
<dbReference type="GO" id="GO:0004386">
    <property type="term" value="F:helicase activity"/>
    <property type="evidence" value="ECO:0007669"/>
    <property type="project" value="UniProtKB-KW"/>
</dbReference>
<dbReference type="CDD" id="cd18008">
    <property type="entry name" value="DEXDc_SHPRH-like"/>
    <property type="match status" value="1"/>
</dbReference>
<evidence type="ECO:0000256" key="1">
    <source>
        <dbReference type="ARBA" id="ARBA00022723"/>
    </source>
</evidence>
<reference evidence="11 12" key="1">
    <citation type="journal article" date="2016" name="Genome Biol. Evol.">
        <title>Divergent and convergent evolution of fungal pathogenicity.</title>
        <authorList>
            <person name="Shang Y."/>
            <person name="Xiao G."/>
            <person name="Zheng P."/>
            <person name="Cen K."/>
            <person name="Zhan S."/>
            <person name="Wang C."/>
        </authorList>
    </citation>
    <scope>NUCLEOTIDE SEQUENCE [LARGE SCALE GENOMIC DNA]</scope>
    <source>
        <strain evidence="11 12">RCEF 2490</strain>
    </source>
</reference>
<dbReference type="PANTHER" id="PTHR45626:SF17">
    <property type="entry name" value="HELICASE-LIKE TRANSCRIPTION FACTOR"/>
    <property type="match status" value="1"/>
</dbReference>
<dbReference type="CDD" id="cd18793">
    <property type="entry name" value="SF2_C_SNF"/>
    <property type="match status" value="1"/>
</dbReference>
<evidence type="ECO:0000259" key="9">
    <source>
        <dbReference type="PROSITE" id="PS51192"/>
    </source>
</evidence>
<evidence type="ECO:0000256" key="3">
    <source>
        <dbReference type="ARBA" id="ARBA00022771"/>
    </source>
</evidence>
<protein>
    <submittedName>
        <fullName evidence="11">SNF2-related protein</fullName>
    </submittedName>
</protein>
<dbReference type="PROSITE" id="PS51194">
    <property type="entry name" value="HELICASE_CTER"/>
    <property type="match status" value="1"/>
</dbReference>
<evidence type="ECO:0000256" key="7">
    <source>
        <dbReference type="ARBA" id="ARBA00022840"/>
    </source>
</evidence>
<keyword evidence="5" id="KW-0347">Helicase</keyword>
<dbReference type="OrthoDB" id="448448at2759"/>
<evidence type="ECO:0000256" key="6">
    <source>
        <dbReference type="ARBA" id="ARBA00022833"/>
    </source>
</evidence>
<dbReference type="SUPFAM" id="SSF52540">
    <property type="entry name" value="P-loop containing nucleoside triphosphate hydrolases"/>
    <property type="match status" value="2"/>
</dbReference>
<dbReference type="AlphaFoldDB" id="A0A166P9N6"/>
<dbReference type="Pfam" id="PF00176">
    <property type="entry name" value="SNF2-rel_dom"/>
    <property type="match status" value="1"/>
</dbReference>
<feature type="region of interest" description="Disordered" evidence="8">
    <location>
        <begin position="1"/>
        <end position="136"/>
    </location>
</feature>
<dbReference type="InterPro" id="IPR000330">
    <property type="entry name" value="SNF2_N"/>
</dbReference>